<keyword evidence="4" id="KW-1185">Reference proteome</keyword>
<feature type="chain" id="PRO_5002149131" evidence="1">
    <location>
        <begin position="22"/>
        <end position="277"/>
    </location>
</feature>
<feature type="domain" description="Ig-like" evidence="2">
    <location>
        <begin position="24"/>
        <end position="136"/>
    </location>
</feature>
<dbReference type="Proteomes" id="UP000054047">
    <property type="component" value="Unassembled WGS sequence"/>
</dbReference>
<dbReference type="InterPro" id="IPR013098">
    <property type="entry name" value="Ig_I-set"/>
</dbReference>
<accession>A0A0C2FUP5</accession>
<evidence type="ECO:0000313" key="4">
    <source>
        <dbReference type="Proteomes" id="UP000054047"/>
    </source>
</evidence>
<dbReference type="SUPFAM" id="SSF48726">
    <property type="entry name" value="Immunoglobulin"/>
    <property type="match status" value="2"/>
</dbReference>
<keyword evidence="1" id="KW-0732">Signal</keyword>
<dbReference type="OrthoDB" id="5868086at2759"/>
<feature type="non-terminal residue" evidence="3">
    <location>
        <position position="277"/>
    </location>
</feature>
<dbReference type="InterPro" id="IPR007110">
    <property type="entry name" value="Ig-like_dom"/>
</dbReference>
<dbReference type="PROSITE" id="PS50835">
    <property type="entry name" value="IG_LIKE"/>
    <property type="match status" value="2"/>
</dbReference>
<gene>
    <name evidence="3" type="ORF">ANCDUO_17584</name>
</gene>
<evidence type="ECO:0000256" key="1">
    <source>
        <dbReference type="SAM" id="SignalP"/>
    </source>
</evidence>
<dbReference type="InterPro" id="IPR013783">
    <property type="entry name" value="Ig-like_fold"/>
</dbReference>
<dbReference type="AlphaFoldDB" id="A0A0C2FUP5"/>
<dbReference type="Gene3D" id="2.60.40.10">
    <property type="entry name" value="Immunoglobulins"/>
    <property type="match status" value="2"/>
</dbReference>
<dbReference type="InterPro" id="IPR003598">
    <property type="entry name" value="Ig_sub2"/>
</dbReference>
<sequence length="277" mass="30481">MRTNVAKIVLIVATILSSVKNAVPVNNQEVELLAGQPMVLRCRIEAIPSAAIVWSKDDVNVEEWVINKDVVTQILPGGICELLNPEVYPEDSGLYKCTATTPHGTAETAAYINIEGTYTCKAESEHGVSSSSCEVTVPTRTTVTETVTETSTTEETSTVAESSTLQVIETSKEDYVATTEITKHEEEYKLLVKVADSVASTLVANVFVDAVREAVKRIMEEESEEEEIVVVDAPRFETSIERYVVQENETVTISTVVTGTPTPFIEWYFKDQKLHVT</sequence>
<protein>
    <submittedName>
        <fullName evidence="3">Immunoglobulin I-set domain protein</fullName>
    </submittedName>
</protein>
<organism evidence="3 4">
    <name type="scientific">Ancylostoma duodenale</name>
    <dbReference type="NCBI Taxonomy" id="51022"/>
    <lineage>
        <taxon>Eukaryota</taxon>
        <taxon>Metazoa</taxon>
        <taxon>Ecdysozoa</taxon>
        <taxon>Nematoda</taxon>
        <taxon>Chromadorea</taxon>
        <taxon>Rhabditida</taxon>
        <taxon>Rhabditina</taxon>
        <taxon>Rhabditomorpha</taxon>
        <taxon>Strongyloidea</taxon>
        <taxon>Ancylostomatidae</taxon>
        <taxon>Ancylostomatinae</taxon>
        <taxon>Ancylostoma</taxon>
    </lineage>
</organism>
<proteinExistence type="predicted"/>
<name>A0A0C2FUP5_9BILA</name>
<reference evidence="3 4" key="1">
    <citation type="submission" date="2013-12" db="EMBL/GenBank/DDBJ databases">
        <title>Draft genome of the parsitic nematode Ancylostoma duodenale.</title>
        <authorList>
            <person name="Mitreva M."/>
        </authorList>
    </citation>
    <scope>NUCLEOTIDE SEQUENCE [LARGE SCALE GENOMIC DNA]</scope>
    <source>
        <strain evidence="3 4">Zhejiang</strain>
    </source>
</reference>
<feature type="domain" description="Ig-like" evidence="2">
    <location>
        <begin position="234"/>
        <end position="277"/>
    </location>
</feature>
<dbReference type="SMART" id="SM00409">
    <property type="entry name" value="IG"/>
    <property type="match status" value="1"/>
</dbReference>
<dbReference type="InterPro" id="IPR003599">
    <property type="entry name" value="Ig_sub"/>
</dbReference>
<feature type="signal peptide" evidence="1">
    <location>
        <begin position="1"/>
        <end position="21"/>
    </location>
</feature>
<dbReference type="PANTHER" id="PTHR47633">
    <property type="entry name" value="IMMUNOGLOBULIN"/>
    <property type="match status" value="1"/>
</dbReference>
<evidence type="ECO:0000259" key="2">
    <source>
        <dbReference type="PROSITE" id="PS50835"/>
    </source>
</evidence>
<dbReference type="EMBL" id="KN743955">
    <property type="protein sequence ID" value="KIH52315.1"/>
    <property type="molecule type" value="Genomic_DNA"/>
</dbReference>
<evidence type="ECO:0000313" key="3">
    <source>
        <dbReference type="EMBL" id="KIH52315.1"/>
    </source>
</evidence>
<dbReference type="Pfam" id="PF07679">
    <property type="entry name" value="I-set"/>
    <property type="match status" value="2"/>
</dbReference>
<dbReference type="InterPro" id="IPR036179">
    <property type="entry name" value="Ig-like_dom_sf"/>
</dbReference>
<dbReference type="SMART" id="SM00408">
    <property type="entry name" value="IGc2"/>
    <property type="match status" value="1"/>
</dbReference>